<sequence length="103" mass="11214">MMPLSPKKSRRQGRAKEPRRSSAAQVVGAAAAAAATCGFLPRSLGSEVLPPHWEDTHWTAVHQWTPLAANITILRRPWDAVGGNVSASWRILHLTDAHISMAE</sequence>
<accession>A0A813F3H6</accession>
<feature type="region of interest" description="Disordered" evidence="1">
    <location>
        <begin position="1"/>
        <end position="26"/>
    </location>
</feature>
<name>A0A813F3H6_POLGL</name>
<keyword evidence="3" id="KW-1185">Reference proteome</keyword>
<comment type="caution">
    <text evidence="2">The sequence shown here is derived from an EMBL/GenBank/DDBJ whole genome shotgun (WGS) entry which is preliminary data.</text>
</comment>
<gene>
    <name evidence="2" type="ORF">PGLA1383_LOCUS23078</name>
</gene>
<protein>
    <submittedName>
        <fullName evidence="2">Uncharacterized protein</fullName>
    </submittedName>
</protein>
<feature type="non-terminal residue" evidence="2">
    <location>
        <position position="103"/>
    </location>
</feature>
<reference evidence="2" key="1">
    <citation type="submission" date="2021-02" db="EMBL/GenBank/DDBJ databases">
        <authorList>
            <person name="Dougan E. K."/>
            <person name="Rhodes N."/>
            <person name="Thang M."/>
            <person name="Chan C."/>
        </authorList>
    </citation>
    <scope>NUCLEOTIDE SEQUENCE</scope>
</reference>
<dbReference type="AlphaFoldDB" id="A0A813F3H6"/>
<dbReference type="EMBL" id="CAJNNV010017132">
    <property type="protein sequence ID" value="CAE8604937.1"/>
    <property type="molecule type" value="Genomic_DNA"/>
</dbReference>
<evidence type="ECO:0000256" key="1">
    <source>
        <dbReference type="SAM" id="MobiDB-lite"/>
    </source>
</evidence>
<evidence type="ECO:0000313" key="3">
    <source>
        <dbReference type="Proteomes" id="UP000654075"/>
    </source>
</evidence>
<dbReference type="Proteomes" id="UP000654075">
    <property type="component" value="Unassembled WGS sequence"/>
</dbReference>
<evidence type="ECO:0000313" key="2">
    <source>
        <dbReference type="EMBL" id="CAE8604937.1"/>
    </source>
</evidence>
<proteinExistence type="predicted"/>
<organism evidence="2 3">
    <name type="scientific">Polarella glacialis</name>
    <name type="common">Dinoflagellate</name>
    <dbReference type="NCBI Taxonomy" id="89957"/>
    <lineage>
        <taxon>Eukaryota</taxon>
        <taxon>Sar</taxon>
        <taxon>Alveolata</taxon>
        <taxon>Dinophyceae</taxon>
        <taxon>Suessiales</taxon>
        <taxon>Suessiaceae</taxon>
        <taxon>Polarella</taxon>
    </lineage>
</organism>